<dbReference type="PROSITE" id="PS50158">
    <property type="entry name" value="ZF_CCHC"/>
    <property type="match status" value="1"/>
</dbReference>
<feature type="region of interest" description="Disordered" evidence="2">
    <location>
        <begin position="34"/>
        <end position="62"/>
    </location>
</feature>
<comment type="caution">
    <text evidence="4">The sequence shown here is derived from an EMBL/GenBank/DDBJ whole genome shotgun (WGS) entry which is preliminary data.</text>
</comment>
<feature type="compositionally biased region" description="Basic and acidic residues" evidence="2">
    <location>
        <begin position="579"/>
        <end position="602"/>
    </location>
</feature>
<gene>
    <name evidence="4" type="ORF">Tci_235265</name>
</gene>
<evidence type="ECO:0000259" key="3">
    <source>
        <dbReference type="PROSITE" id="PS50158"/>
    </source>
</evidence>
<dbReference type="SUPFAM" id="SSF57756">
    <property type="entry name" value="Retrovirus zinc finger-like domains"/>
    <property type="match status" value="1"/>
</dbReference>
<feature type="compositionally biased region" description="Polar residues" evidence="2">
    <location>
        <begin position="988"/>
        <end position="1008"/>
    </location>
</feature>
<feature type="compositionally biased region" description="Low complexity" evidence="2">
    <location>
        <begin position="46"/>
        <end position="62"/>
    </location>
</feature>
<dbReference type="Gene3D" id="4.10.60.10">
    <property type="entry name" value="Zinc finger, CCHC-type"/>
    <property type="match status" value="1"/>
</dbReference>
<dbReference type="EMBL" id="BKCJ010066809">
    <property type="protein sequence ID" value="GEW63289.1"/>
    <property type="molecule type" value="Genomic_DNA"/>
</dbReference>
<dbReference type="InterPro" id="IPR001878">
    <property type="entry name" value="Znf_CCHC"/>
</dbReference>
<feature type="compositionally biased region" description="Basic residues" evidence="2">
    <location>
        <begin position="1163"/>
        <end position="1178"/>
    </location>
</feature>
<dbReference type="GO" id="GO:0003676">
    <property type="term" value="F:nucleic acid binding"/>
    <property type="evidence" value="ECO:0007669"/>
    <property type="project" value="InterPro"/>
</dbReference>
<name>A0A699GVN2_TANCI</name>
<evidence type="ECO:0000256" key="1">
    <source>
        <dbReference type="PROSITE-ProRule" id="PRU00047"/>
    </source>
</evidence>
<sequence length="1178" mass="133169">MLLYGGIKLILDTMSMDDLYKNLKVYETKVKGMSSSSSSTQNIDFGSSSNNNTSSTNGAVNTANGVSTAINQIVINVYMRTWNKSMLTMRARIFLKKTRRKLTVNGNKTIGFDKSKVECYNCHKSGHFTRECRAPRNQDNKNKERLRRSVHVETSTSLVSCDGLGRYDLSDQAEEGPNYALMASSSSSSDSKIVDNCKKRLGYENYNAVPPPYTGNFMPQTPKFSFTGLDKFINKHVVENCKAKSSEKDPKVVRKNDDTLIIEEWVSDNEEDDVSQPKVKKKIVRPSIAKIEFVKPKKQEKTARKTVKQIEQHRQNTHRVKINTARPKAVVNAVTGNNYNTVKASACWVWKPKTKVLDHVSKHNSASITLKKFDYIDVQMDLQDQGVIDSRCSRHMTGNMSYLTDYELIDGGYVAFGRNLKGEKITRKCTIKTGNMEKMYCLVVTNDYSRFTWVFFLDTKDETSGILKSFITRIENLVDRKAEAVNTACYVQNRVLVVKPHNKTSYELFHGRTPTLSFIRPYWCPVIILNTIDHLEKFDGKADEGSGPDWLFDIDALTKTMNYELVVAGTQSNGFVDPKSSHDDGFKPSSDDGKKVDEDPSKECEYNELPFNSNMSALEDISIFNFSNDDEDDDHPLDQVIRDFQTSIQTRKMSKNLEEHRSMIGLLMYLTSSRPNIMFAVCACARYQVNPKVSHLYVVIRILRYLKGQPKLGLWYLKDSPFDLVAYTDSDYAEASLDMKSTTRGKGKKSVRLMMEKHFGNGIGVNTAILVYCYGQNYQRGSIVTCPCRWQEDNHHEASIRRDLQLADEKSTVASAIICLATNQKFNFSKWIFDSMIRNLDNVSGKFLMYSRFIQVFLDKYVDGLSNHERKYISPSYTKKIFGNMRRVVKVFSRRVTPLFPTMMVQSELREGSAMPTNSHHTPTILQSSSSQPQKTHKPRKPIRKVTQVSQPSDPMEHVADEAVHKELGDSLVRAATTASSLREEQDNGNIAKTQSKATPNESSSQGTDLGGGPRVESSDDEESLGEDASKQERIKAIDAYEDITLVNDQDDVDKDMFDVNVLGGEEMFAVEGQNENIVNITTEELTLGQALEALKTSKPNVKGLLIQEPGESITTTISSQQSHDKGKGIMIEEPVKPKKKDQIKLDEEVALKLQAESDKKERLARKRAKKNKKPIFL</sequence>
<dbReference type="GO" id="GO:0008270">
    <property type="term" value="F:zinc ion binding"/>
    <property type="evidence" value="ECO:0007669"/>
    <property type="project" value="UniProtKB-KW"/>
</dbReference>
<feature type="region of interest" description="Disordered" evidence="2">
    <location>
        <begin position="574"/>
        <end position="602"/>
    </location>
</feature>
<feature type="compositionally biased region" description="Basic residues" evidence="2">
    <location>
        <begin position="935"/>
        <end position="944"/>
    </location>
</feature>
<dbReference type="InterPro" id="IPR036875">
    <property type="entry name" value="Znf_CCHC_sf"/>
</dbReference>
<accession>A0A699GVN2</accession>
<dbReference type="SUPFAM" id="SSF53098">
    <property type="entry name" value="Ribonuclease H-like"/>
    <property type="match status" value="1"/>
</dbReference>
<keyword evidence="1" id="KW-0479">Metal-binding</keyword>
<dbReference type="AlphaFoldDB" id="A0A699GVN2"/>
<feature type="region of interest" description="Disordered" evidence="2">
    <location>
        <begin position="910"/>
        <end position="956"/>
    </location>
</feature>
<feature type="region of interest" description="Disordered" evidence="2">
    <location>
        <begin position="977"/>
        <end position="1034"/>
    </location>
</feature>
<feature type="region of interest" description="Disordered" evidence="2">
    <location>
        <begin position="1158"/>
        <end position="1178"/>
    </location>
</feature>
<protein>
    <submittedName>
        <fullName evidence="4">Putative ribonuclease H-like domain-containing protein</fullName>
    </submittedName>
</protein>
<dbReference type="SMART" id="SM00343">
    <property type="entry name" value="ZnF_C2HC"/>
    <property type="match status" value="1"/>
</dbReference>
<proteinExistence type="predicted"/>
<evidence type="ECO:0000256" key="2">
    <source>
        <dbReference type="SAM" id="MobiDB-lite"/>
    </source>
</evidence>
<feature type="compositionally biased region" description="Polar residues" evidence="2">
    <location>
        <begin position="915"/>
        <end position="934"/>
    </location>
</feature>
<dbReference type="PANTHER" id="PTHR11439">
    <property type="entry name" value="GAG-POL-RELATED RETROTRANSPOSON"/>
    <property type="match status" value="1"/>
</dbReference>
<evidence type="ECO:0000313" key="4">
    <source>
        <dbReference type="EMBL" id="GEW63289.1"/>
    </source>
</evidence>
<feature type="domain" description="CCHC-type" evidence="3">
    <location>
        <begin position="119"/>
        <end position="133"/>
    </location>
</feature>
<reference evidence="4" key="1">
    <citation type="journal article" date="2019" name="Sci. Rep.">
        <title>Draft genome of Tanacetum cinerariifolium, the natural source of mosquito coil.</title>
        <authorList>
            <person name="Yamashiro T."/>
            <person name="Shiraishi A."/>
            <person name="Satake H."/>
            <person name="Nakayama K."/>
        </authorList>
    </citation>
    <scope>NUCLEOTIDE SEQUENCE</scope>
</reference>
<organism evidence="4">
    <name type="scientific">Tanacetum cinerariifolium</name>
    <name type="common">Dalmatian daisy</name>
    <name type="synonym">Chrysanthemum cinerariifolium</name>
    <dbReference type="NCBI Taxonomy" id="118510"/>
    <lineage>
        <taxon>Eukaryota</taxon>
        <taxon>Viridiplantae</taxon>
        <taxon>Streptophyta</taxon>
        <taxon>Embryophyta</taxon>
        <taxon>Tracheophyta</taxon>
        <taxon>Spermatophyta</taxon>
        <taxon>Magnoliopsida</taxon>
        <taxon>eudicotyledons</taxon>
        <taxon>Gunneridae</taxon>
        <taxon>Pentapetalae</taxon>
        <taxon>asterids</taxon>
        <taxon>campanulids</taxon>
        <taxon>Asterales</taxon>
        <taxon>Asteraceae</taxon>
        <taxon>Asteroideae</taxon>
        <taxon>Anthemideae</taxon>
        <taxon>Anthemidinae</taxon>
        <taxon>Tanacetum</taxon>
    </lineage>
</organism>
<dbReference type="PANTHER" id="PTHR11439:SF495">
    <property type="entry name" value="REVERSE TRANSCRIPTASE, RNA-DEPENDENT DNA POLYMERASE-RELATED"/>
    <property type="match status" value="1"/>
</dbReference>
<dbReference type="InterPro" id="IPR012337">
    <property type="entry name" value="RNaseH-like_sf"/>
</dbReference>
<keyword evidence="1" id="KW-0863">Zinc-finger</keyword>
<keyword evidence="1" id="KW-0862">Zinc</keyword>